<dbReference type="InterPro" id="IPR058627">
    <property type="entry name" value="MdtA-like_C"/>
</dbReference>
<dbReference type="Proteomes" id="UP001139447">
    <property type="component" value="Unassembled WGS sequence"/>
</dbReference>
<dbReference type="RefSeq" id="WP_243305672.1">
    <property type="nucleotide sequence ID" value="NZ_JALGBI010000001.1"/>
</dbReference>
<proteinExistence type="inferred from homology"/>
<feature type="region of interest" description="Disordered" evidence="4">
    <location>
        <begin position="417"/>
        <end position="456"/>
    </location>
</feature>
<keyword evidence="10" id="KW-1185">Reference proteome</keyword>
<comment type="subcellular location">
    <subcellularLocation>
        <location evidence="1">Cell envelope</location>
    </subcellularLocation>
</comment>
<dbReference type="GO" id="GO:0015562">
    <property type="term" value="F:efflux transmembrane transporter activity"/>
    <property type="evidence" value="ECO:0007669"/>
    <property type="project" value="TreeGrafter"/>
</dbReference>
<comment type="similarity">
    <text evidence="2">Belongs to the membrane fusion protein (MFP) (TC 8.A.1) family.</text>
</comment>
<dbReference type="EMBL" id="JALGBI010000001">
    <property type="protein sequence ID" value="MCJ0763084.1"/>
    <property type="molecule type" value="Genomic_DNA"/>
</dbReference>
<gene>
    <name evidence="9" type="ORF">MMF98_07670</name>
</gene>
<dbReference type="InterPro" id="IPR058625">
    <property type="entry name" value="MdtA-like_BSH"/>
</dbReference>
<name>A0A9X2AM94_9BURK</name>
<feature type="domain" description="Multidrug resistance protein MdtA-like C-terminal permuted SH3" evidence="8">
    <location>
        <begin position="299"/>
        <end position="362"/>
    </location>
</feature>
<dbReference type="FunFam" id="2.40.30.170:FF:000010">
    <property type="entry name" value="Efflux RND transporter periplasmic adaptor subunit"/>
    <property type="match status" value="1"/>
</dbReference>
<evidence type="ECO:0000256" key="4">
    <source>
        <dbReference type="SAM" id="MobiDB-lite"/>
    </source>
</evidence>
<evidence type="ECO:0000313" key="10">
    <source>
        <dbReference type="Proteomes" id="UP001139447"/>
    </source>
</evidence>
<dbReference type="Gene3D" id="2.40.50.100">
    <property type="match status" value="1"/>
</dbReference>
<dbReference type="Pfam" id="PF25967">
    <property type="entry name" value="RND-MFP_C"/>
    <property type="match status" value="1"/>
</dbReference>
<dbReference type="InterPro" id="IPR058792">
    <property type="entry name" value="Beta-barrel_RND_2"/>
</dbReference>
<feature type="domain" description="Multidrug resistance protein MdtA-like alpha-helical hairpin" evidence="5">
    <location>
        <begin position="123"/>
        <end position="177"/>
    </location>
</feature>
<organism evidence="9 10">
    <name type="scientific">Variovorax terrae</name>
    <dbReference type="NCBI Taxonomy" id="2923278"/>
    <lineage>
        <taxon>Bacteria</taxon>
        <taxon>Pseudomonadati</taxon>
        <taxon>Pseudomonadota</taxon>
        <taxon>Betaproteobacteria</taxon>
        <taxon>Burkholderiales</taxon>
        <taxon>Comamonadaceae</taxon>
        <taxon>Variovorax</taxon>
    </lineage>
</organism>
<dbReference type="Pfam" id="PF25917">
    <property type="entry name" value="BSH_RND"/>
    <property type="match status" value="1"/>
</dbReference>
<evidence type="ECO:0000259" key="5">
    <source>
        <dbReference type="Pfam" id="PF25876"/>
    </source>
</evidence>
<evidence type="ECO:0000259" key="7">
    <source>
        <dbReference type="Pfam" id="PF25954"/>
    </source>
</evidence>
<dbReference type="InterPro" id="IPR006143">
    <property type="entry name" value="RND_pump_MFP"/>
</dbReference>
<feature type="region of interest" description="Disordered" evidence="4">
    <location>
        <begin position="34"/>
        <end position="56"/>
    </location>
</feature>
<dbReference type="Gene3D" id="2.40.420.20">
    <property type="match status" value="1"/>
</dbReference>
<reference evidence="9" key="1">
    <citation type="submission" date="2022-03" db="EMBL/GenBank/DDBJ databases">
        <authorList>
            <person name="Woo C.Y."/>
        </authorList>
    </citation>
    <scope>NUCLEOTIDE SEQUENCE</scope>
    <source>
        <strain evidence="9">CYS-02</strain>
    </source>
</reference>
<sequence length="456" mass="47618">MASKAIYSVVAVVGIAAASGAAWWYQNKPAAAPAASGPGPAAVGAQGPASAPGGGRAPLVEAARVETMRLADDAQAVGSLRSRQSVVLRPEVSGRITQLNFRDGDRVRKGQLLVQFDDQLPLAQVQQSQAELSIAQANHKRNQDLVAQSFISQRSVDESAANLEVAQAKLALAKATAARLRIVAPFDGIAGIRTVNVGDYLKDGSDIVNVEDIEAIYVDFRLPERFHTKVRKGQKAMVDIDALPGRKFTAMVQAIDPLLDANGRSVGIRGCIDNRQLQLRPGMFARVTSVFGERERAKVIPEEAIVPQGGRQFVLKLKPGPDADTRTTQRVEVKVGIRRPGRVEIVEGLEEGDSIIIAGQQRVQRDGTVVRVAELSRAEPARPGGGNAPAPSAPAAPAAAAAAASAPVMVPAALPVAQAPASGPNPCLTVAADTARGRGASEGAPRGPRGTGRLPA</sequence>
<feature type="compositionally biased region" description="Low complexity" evidence="4">
    <location>
        <begin position="34"/>
        <end position="51"/>
    </location>
</feature>
<evidence type="ECO:0000259" key="8">
    <source>
        <dbReference type="Pfam" id="PF25967"/>
    </source>
</evidence>
<dbReference type="Gene3D" id="1.10.287.470">
    <property type="entry name" value="Helix hairpin bin"/>
    <property type="match status" value="1"/>
</dbReference>
<protein>
    <submittedName>
        <fullName evidence="9">Efflux RND transporter periplasmic adaptor subunit</fullName>
    </submittedName>
</protein>
<dbReference type="GO" id="GO:1990281">
    <property type="term" value="C:efflux pump complex"/>
    <property type="evidence" value="ECO:0007669"/>
    <property type="project" value="TreeGrafter"/>
</dbReference>
<dbReference type="InterPro" id="IPR058624">
    <property type="entry name" value="MdtA-like_HH"/>
</dbReference>
<comment type="caution">
    <text evidence="9">The sequence shown here is derived from an EMBL/GenBank/DDBJ whole genome shotgun (WGS) entry which is preliminary data.</text>
</comment>
<evidence type="ECO:0000259" key="6">
    <source>
        <dbReference type="Pfam" id="PF25917"/>
    </source>
</evidence>
<accession>A0A9X2AM94</accession>
<feature type="domain" description="CusB-like beta-barrel" evidence="7">
    <location>
        <begin position="218"/>
        <end position="288"/>
    </location>
</feature>
<dbReference type="Pfam" id="PF25876">
    <property type="entry name" value="HH_MFP_RND"/>
    <property type="match status" value="1"/>
</dbReference>
<keyword evidence="3" id="KW-0813">Transport</keyword>
<dbReference type="AlphaFoldDB" id="A0A9X2AM94"/>
<evidence type="ECO:0000256" key="1">
    <source>
        <dbReference type="ARBA" id="ARBA00004196"/>
    </source>
</evidence>
<evidence type="ECO:0000256" key="2">
    <source>
        <dbReference type="ARBA" id="ARBA00009477"/>
    </source>
</evidence>
<dbReference type="PANTHER" id="PTHR30469:SF11">
    <property type="entry name" value="BLL4320 PROTEIN"/>
    <property type="match status" value="1"/>
</dbReference>
<dbReference type="SUPFAM" id="SSF111369">
    <property type="entry name" value="HlyD-like secretion proteins"/>
    <property type="match status" value="1"/>
</dbReference>
<dbReference type="NCBIfam" id="TIGR01730">
    <property type="entry name" value="RND_mfp"/>
    <property type="match status" value="1"/>
</dbReference>
<dbReference type="Pfam" id="PF25954">
    <property type="entry name" value="Beta-barrel_RND_2"/>
    <property type="match status" value="1"/>
</dbReference>
<feature type="domain" description="Multidrug resistance protein MdtA-like barrel-sandwich hybrid" evidence="6">
    <location>
        <begin position="86"/>
        <end position="206"/>
    </location>
</feature>
<dbReference type="PANTHER" id="PTHR30469">
    <property type="entry name" value="MULTIDRUG RESISTANCE PROTEIN MDTA"/>
    <property type="match status" value="1"/>
</dbReference>
<dbReference type="Gene3D" id="2.40.30.170">
    <property type="match status" value="1"/>
</dbReference>
<evidence type="ECO:0000256" key="3">
    <source>
        <dbReference type="ARBA" id="ARBA00022448"/>
    </source>
</evidence>
<evidence type="ECO:0000313" key="9">
    <source>
        <dbReference type="EMBL" id="MCJ0763084.1"/>
    </source>
</evidence>